<dbReference type="PROSITE" id="PS51348">
    <property type="entry name" value="GLYCOSYL_HYDROL_F22_2"/>
    <property type="match status" value="1"/>
</dbReference>
<evidence type="ECO:0000256" key="9">
    <source>
        <dbReference type="ARBA" id="ARBA00023157"/>
    </source>
</evidence>
<dbReference type="Ensembl" id="ENSACOT00000010872.1">
    <property type="protein sequence ID" value="ENSACOP00000010504.1"/>
    <property type="gene ID" value="ENSACOG00000007311.1"/>
</dbReference>
<reference evidence="13" key="1">
    <citation type="submission" date="2025-08" db="UniProtKB">
        <authorList>
            <consortium name="Ensembl"/>
        </authorList>
    </citation>
    <scope>IDENTIFICATION</scope>
</reference>
<keyword evidence="14" id="KW-1185">Reference proteome</keyword>
<comment type="subcellular location">
    <subcellularLocation>
        <location evidence="2">Secreted</location>
    </subcellularLocation>
</comment>
<keyword evidence="6" id="KW-0929">Antimicrobial</keyword>
<dbReference type="GO" id="GO:0003796">
    <property type="term" value="F:lysozyme activity"/>
    <property type="evidence" value="ECO:0007669"/>
    <property type="project" value="UniProtKB-EC"/>
</dbReference>
<keyword evidence="5" id="KW-0964">Secreted</keyword>
<dbReference type="Proteomes" id="UP000694522">
    <property type="component" value="Unplaced"/>
</dbReference>
<dbReference type="EC" id="3.2.1.17" evidence="4"/>
<evidence type="ECO:0000259" key="12">
    <source>
        <dbReference type="PROSITE" id="PS00128"/>
    </source>
</evidence>
<dbReference type="FunFam" id="1.10.530.10:FF:000001">
    <property type="entry name" value="Lysozyme C"/>
    <property type="match status" value="1"/>
</dbReference>
<keyword evidence="9" id="KW-1015">Disulfide bond</keyword>
<feature type="domain" description="Glycosyl hydrolases family 22 (GH22)" evidence="12">
    <location>
        <begin position="115"/>
        <end position="133"/>
    </location>
</feature>
<dbReference type="PANTHER" id="PTHR11407:SF63">
    <property type="entry name" value="LYSOZYME C"/>
    <property type="match status" value="1"/>
</dbReference>
<comment type="catalytic activity">
    <reaction evidence="1">
        <text>Hydrolysis of (1-&gt;4)-beta-linkages between N-acetylmuramic acid and N-acetyl-D-glucosamine residues in a peptidoglycan and between N-acetyl-D-glucosamine residues in chitodextrins.</text>
        <dbReference type="EC" id="3.2.1.17"/>
    </reaction>
</comment>
<sequence length="166" mass="18338">MSTGFTSPILLSVSQTTSFSHFTLPHIKVGIAGFSIACTTHCRAGEIGTGNLPRIFFGFWPTSFIADWVCLVKHESSYNTKAVNNNGPSRDYGIFQINSKYWCEDGKTSGSKNACHISCSKFQDDNIEDDIQCAKKIAREANGLTPWYGWRDNCKGKNLSSYVNGC</sequence>
<reference evidence="13" key="2">
    <citation type="submission" date="2025-09" db="UniProtKB">
        <authorList>
            <consortium name="Ensembl"/>
        </authorList>
    </citation>
    <scope>IDENTIFICATION</scope>
</reference>
<keyword evidence="7" id="KW-0081">Bacteriolytic enzyme</keyword>
<dbReference type="CDD" id="cd16897">
    <property type="entry name" value="LYZ_C"/>
    <property type="match status" value="1"/>
</dbReference>
<dbReference type="Gene3D" id="1.10.530.10">
    <property type="match status" value="1"/>
</dbReference>
<evidence type="ECO:0000256" key="10">
    <source>
        <dbReference type="ARBA" id="ARBA00023295"/>
    </source>
</evidence>
<protein>
    <recommendedName>
        <fullName evidence="4">lysozyme</fullName>
        <ecNumber evidence="4">3.2.1.17</ecNumber>
    </recommendedName>
</protein>
<evidence type="ECO:0000313" key="14">
    <source>
        <dbReference type="Proteomes" id="UP000694522"/>
    </source>
</evidence>
<evidence type="ECO:0000256" key="1">
    <source>
        <dbReference type="ARBA" id="ARBA00000632"/>
    </source>
</evidence>
<dbReference type="PRINTS" id="PR00135">
    <property type="entry name" value="LYZLACT"/>
</dbReference>
<dbReference type="InterPro" id="IPR000974">
    <property type="entry name" value="Glyco_hydro_22_lys"/>
</dbReference>
<dbReference type="InterPro" id="IPR019799">
    <property type="entry name" value="Glyco_hydro_22_CS"/>
</dbReference>
<comment type="similarity">
    <text evidence="3 11">Belongs to the glycosyl hydrolase 22 family.</text>
</comment>
<evidence type="ECO:0000256" key="5">
    <source>
        <dbReference type="ARBA" id="ARBA00022525"/>
    </source>
</evidence>
<name>A0A8B9FIM0_9PSIT</name>
<evidence type="ECO:0000256" key="3">
    <source>
        <dbReference type="ARBA" id="ARBA00010859"/>
    </source>
</evidence>
<dbReference type="GO" id="GO:0005576">
    <property type="term" value="C:extracellular region"/>
    <property type="evidence" value="ECO:0007669"/>
    <property type="project" value="UniProtKB-SubCell"/>
</dbReference>
<evidence type="ECO:0000256" key="11">
    <source>
        <dbReference type="RuleBase" id="RU004440"/>
    </source>
</evidence>
<evidence type="ECO:0000313" key="13">
    <source>
        <dbReference type="Ensembl" id="ENSACOP00000010504.1"/>
    </source>
</evidence>
<dbReference type="PROSITE" id="PS00128">
    <property type="entry name" value="GLYCOSYL_HYDROL_F22_1"/>
    <property type="match status" value="1"/>
</dbReference>
<dbReference type="InterPro" id="IPR001916">
    <property type="entry name" value="Glyco_hydro_22"/>
</dbReference>
<organism evidence="13 14">
    <name type="scientific">Amazona collaria</name>
    <name type="common">yellow-billed parrot</name>
    <dbReference type="NCBI Taxonomy" id="241587"/>
    <lineage>
        <taxon>Eukaryota</taxon>
        <taxon>Metazoa</taxon>
        <taxon>Chordata</taxon>
        <taxon>Craniata</taxon>
        <taxon>Vertebrata</taxon>
        <taxon>Euteleostomi</taxon>
        <taxon>Archelosauria</taxon>
        <taxon>Archosauria</taxon>
        <taxon>Dinosauria</taxon>
        <taxon>Saurischia</taxon>
        <taxon>Theropoda</taxon>
        <taxon>Coelurosauria</taxon>
        <taxon>Aves</taxon>
        <taxon>Neognathae</taxon>
        <taxon>Neoaves</taxon>
        <taxon>Telluraves</taxon>
        <taxon>Australaves</taxon>
        <taxon>Psittaciformes</taxon>
        <taxon>Psittacidae</taxon>
        <taxon>Amazona</taxon>
    </lineage>
</organism>
<dbReference type="GO" id="GO:0031640">
    <property type="term" value="P:killing of cells of another organism"/>
    <property type="evidence" value="ECO:0007669"/>
    <property type="project" value="UniProtKB-KW"/>
</dbReference>
<evidence type="ECO:0000256" key="4">
    <source>
        <dbReference type="ARBA" id="ARBA00012732"/>
    </source>
</evidence>
<evidence type="ECO:0000256" key="2">
    <source>
        <dbReference type="ARBA" id="ARBA00004613"/>
    </source>
</evidence>
<evidence type="ECO:0000256" key="8">
    <source>
        <dbReference type="ARBA" id="ARBA00022801"/>
    </source>
</evidence>
<dbReference type="PANTHER" id="PTHR11407">
    <property type="entry name" value="LYSOZYME C"/>
    <property type="match status" value="1"/>
</dbReference>
<dbReference type="GO" id="GO:0042742">
    <property type="term" value="P:defense response to bacterium"/>
    <property type="evidence" value="ECO:0007669"/>
    <property type="project" value="UniProtKB-KW"/>
</dbReference>
<dbReference type="SUPFAM" id="SSF53955">
    <property type="entry name" value="Lysozyme-like"/>
    <property type="match status" value="1"/>
</dbReference>
<dbReference type="GO" id="GO:0016998">
    <property type="term" value="P:cell wall macromolecule catabolic process"/>
    <property type="evidence" value="ECO:0007669"/>
    <property type="project" value="UniProtKB-ARBA"/>
</dbReference>
<dbReference type="SMART" id="SM00263">
    <property type="entry name" value="LYZ1"/>
    <property type="match status" value="1"/>
</dbReference>
<dbReference type="AlphaFoldDB" id="A0A8B9FIM0"/>
<dbReference type="PRINTS" id="PR00137">
    <property type="entry name" value="LYSOZYME"/>
</dbReference>
<evidence type="ECO:0000256" key="7">
    <source>
        <dbReference type="ARBA" id="ARBA00022638"/>
    </source>
</evidence>
<keyword evidence="10" id="KW-0326">Glycosidase</keyword>
<keyword evidence="8" id="KW-0378">Hydrolase</keyword>
<proteinExistence type="inferred from homology"/>
<dbReference type="Pfam" id="PF00062">
    <property type="entry name" value="Lys"/>
    <property type="match status" value="1"/>
</dbReference>
<evidence type="ECO:0000256" key="6">
    <source>
        <dbReference type="ARBA" id="ARBA00022529"/>
    </source>
</evidence>
<dbReference type="InterPro" id="IPR023346">
    <property type="entry name" value="Lysozyme-like_dom_sf"/>
</dbReference>
<accession>A0A8B9FIM0</accession>